<feature type="active site" description="Pros-phosphohistidine intermediate" evidence="6 8">
    <location>
        <position position="211"/>
    </location>
</feature>
<dbReference type="FunFam" id="3.30.70.141:FF:000004">
    <property type="entry name" value="Nucleoside diphosphate kinase 7"/>
    <property type="match status" value="1"/>
</dbReference>
<dbReference type="Pfam" id="PF25364">
    <property type="entry name" value="PH_NDK7_N"/>
    <property type="match status" value="1"/>
</dbReference>
<dbReference type="EMBL" id="HBIT01005741">
    <property type="protein sequence ID" value="CAE0616972.1"/>
    <property type="molecule type" value="Transcribed_RNA"/>
</dbReference>
<sequence>MSAKTNAAEDRLTFFVEWFDAQADLIRRYQLTYFDRDNTLEMYDCKNRRPFLKRTEYPSIRQQDLYVGSIVTVYSRQLKIAEYGDVRTRRVCEAQRSRTLGLVKPASYDHIGVILQRVLATGLTVGNMQLVKLTQGQAAEFYAEHKGKPFFEELVGMMSSDVVLAMELVGDMAISKWRDLMGPTNPNQARGEAPSSLRAQFGKDVTNNAVHGSDSAESAARELAFFFGAGVVFPTTALLNNCTCCLIRPHAVPQMGEIIDVILKEGFEVSAIKMLHLKKHVAEEFLEVYKGVLPEYHDLVQEMSSGPVVVMEVRQENAVETFRTCCGPHDPDIARHLRPQTLRARFGIDRVKNAVHCTDLPEDGLLECEYFFSIMHGKTEL</sequence>
<dbReference type="InterPro" id="IPR001564">
    <property type="entry name" value="Nucleoside_diP_kinase"/>
</dbReference>
<dbReference type="PANTHER" id="PTHR43109">
    <property type="entry name" value="NUCLEOSIDE DIPHOSPHATE KINASE 7"/>
    <property type="match status" value="1"/>
</dbReference>
<keyword evidence="7" id="KW-0547">Nucleotide-binding</keyword>
<dbReference type="Pfam" id="PF00334">
    <property type="entry name" value="NDK"/>
    <property type="match status" value="2"/>
</dbReference>
<evidence type="ECO:0000256" key="5">
    <source>
        <dbReference type="ARBA" id="ARBA00023273"/>
    </source>
</evidence>
<keyword evidence="4" id="KW-0206">Cytoskeleton</keyword>
<dbReference type="PRINTS" id="PR01243">
    <property type="entry name" value="NUCDPKINASE"/>
</dbReference>
<reference evidence="11" key="1">
    <citation type="submission" date="2021-01" db="EMBL/GenBank/DDBJ databases">
        <authorList>
            <person name="Corre E."/>
            <person name="Pelletier E."/>
            <person name="Niang G."/>
            <person name="Scheremetjew M."/>
            <person name="Finn R."/>
            <person name="Kale V."/>
            <person name="Holt S."/>
            <person name="Cochrane G."/>
            <person name="Meng A."/>
            <person name="Brown T."/>
            <person name="Cohen L."/>
        </authorList>
    </citation>
    <scope>NUCLEOTIDE SEQUENCE</scope>
    <source>
        <strain evidence="11">CCMP1795</strain>
    </source>
</reference>
<dbReference type="PROSITE" id="PS51374">
    <property type="entry name" value="NDPK_LIKE"/>
    <property type="match status" value="2"/>
</dbReference>
<comment type="similarity">
    <text evidence="8 9">Belongs to the NDK family.</text>
</comment>
<evidence type="ECO:0000313" key="11">
    <source>
        <dbReference type="EMBL" id="CAE0616972.1"/>
    </source>
</evidence>
<dbReference type="InterPro" id="IPR034907">
    <property type="entry name" value="NDK-like_dom"/>
</dbReference>
<dbReference type="SUPFAM" id="SSF54919">
    <property type="entry name" value="Nucleoside diphosphate kinase, NDK"/>
    <property type="match status" value="2"/>
</dbReference>
<feature type="binding site" evidence="8">
    <location>
        <position position="184"/>
    </location>
    <ligand>
        <name>ATP</name>
        <dbReference type="ChEBI" id="CHEBI:30616"/>
    </ligand>
</feature>
<evidence type="ECO:0000256" key="4">
    <source>
        <dbReference type="ARBA" id="ARBA00023212"/>
    </source>
</evidence>
<keyword evidence="5" id="KW-0966">Cell projection</keyword>
<dbReference type="AlphaFoldDB" id="A0A7S3XHW4"/>
<dbReference type="Gene3D" id="3.30.70.141">
    <property type="entry name" value="Nucleoside diphosphate kinase-like domain"/>
    <property type="match status" value="2"/>
</dbReference>
<feature type="binding site" evidence="8">
    <location>
        <position position="178"/>
    </location>
    <ligand>
        <name>ATP</name>
        <dbReference type="ChEBI" id="CHEBI:30616"/>
    </ligand>
</feature>
<evidence type="ECO:0000256" key="7">
    <source>
        <dbReference type="PIRSR" id="PIRSR036503-51"/>
    </source>
</evidence>
<dbReference type="InterPro" id="IPR057579">
    <property type="entry name" value="DM10_NDK7"/>
</dbReference>
<keyword evidence="7" id="KW-0067">ATP-binding</keyword>
<dbReference type="PIRSF" id="PIRSF036503">
    <property type="entry name" value="NDK7"/>
    <property type="match status" value="1"/>
</dbReference>
<accession>A0A7S3XHW4</accession>
<evidence type="ECO:0000256" key="2">
    <source>
        <dbReference type="ARBA" id="ARBA00004245"/>
    </source>
</evidence>
<name>A0A7S3XHW4_OXYMA</name>
<dbReference type="SMART" id="SM00676">
    <property type="entry name" value="DM10"/>
    <property type="match status" value="1"/>
</dbReference>
<dbReference type="GO" id="GO:0006183">
    <property type="term" value="P:GTP biosynthetic process"/>
    <property type="evidence" value="ECO:0007669"/>
    <property type="project" value="InterPro"/>
</dbReference>
<dbReference type="InterPro" id="IPR036850">
    <property type="entry name" value="NDK-like_dom_sf"/>
</dbReference>
<evidence type="ECO:0000256" key="1">
    <source>
        <dbReference type="ARBA" id="ARBA00004138"/>
    </source>
</evidence>
<evidence type="ECO:0000256" key="8">
    <source>
        <dbReference type="PROSITE-ProRule" id="PRU00706"/>
    </source>
</evidence>
<dbReference type="InterPro" id="IPR011410">
    <property type="entry name" value="NDPK7"/>
</dbReference>
<gene>
    <name evidence="11" type="ORF">OMAR00292_LOCUS2848</name>
</gene>
<dbReference type="InterPro" id="IPR006602">
    <property type="entry name" value="DM10_dom"/>
</dbReference>
<evidence type="ECO:0000259" key="10">
    <source>
        <dbReference type="PROSITE" id="PS51336"/>
    </source>
</evidence>
<dbReference type="GO" id="GO:0004550">
    <property type="term" value="F:nucleoside diphosphate kinase activity"/>
    <property type="evidence" value="ECO:0007669"/>
    <property type="project" value="InterPro"/>
</dbReference>
<dbReference type="GO" id="GO:0005524">
    <property type="term" value="F:ATP binding"/>
    <property type="evidence" value="ECO:0007669"/>
    <property type="project" value="UniProtKB-KW"/>
</dbReference>
<evidence type="ECO:0000256" key="9">
    <source>
        <dbReference type="RuleBase" id="RU004011"/>
    </source>
</evidence>
<dbReference type="GO" id="GO:0005879">
    <property type="term" value="C:axonemal microtubule"/>
    <property type="evidence" value="ECO:0007669"/>
    <property type="project" value="TreeGrafter"/>
</dbReference>
<dbReference type="Gene3D" id="2.30.29.170">
    <property type="match status" value="1"/>
</dbReference>
<dbReference type="GO" id="GO:0006241">
    <property type="term" value="P:CTP biosynthetic process"/>
    <property type="evidence" value="ECO:0007669"/>
    <property type="project" value="InterPro"/>
</dbReference>
<proteinExistence type="inferred from homology"/>
<dbReference type="SMART" id="SM00562">
    <property type="entry name" value="NDK"/>
    <property type="match status" value="2"/>
</dbReference>
<comment type="subcellular location">
    <subcellularLocation>
        <location evidence="1">Cell projection</location>
        <location evidence="1">Cilium</location>
    </subcellularLocation>
    <subcellularLocation>
        <location evidence="2">Cytoplasm</location>
        <location evidence="2">Cytoskeleton</location>
    </subcellularLocation>
</comment>
<feature type="binding site" evidence="8">
    <location>
        <position position="104"/>
    </location>
    <ligand>
        <name>ATP</name>
        <dbReference type="ChEBI" id="CHEBI:30616"/>
    </ligand>
</feature>
<feature type="active site" description="Pros-phosphohistidine intermediate" evidence="8">
    <location>
        <position position="356"/>
    </location>
</feature>
<dbReference type="InterPro" id="IPR037993">
    <property type="entry name" value="NDPk7B"/>
</dbReference>
<feature type="domain" description="DM10" evidence="10">
    <location>
        <begin position="8"/>
        <end position="96"/>
    </location>
</feature>
<evidence type="ECO:0000256" key="3">
    <source>
        <dbReference type="ARBA" id="ARBA00022490"/>
    </source>
</evidence>
<evidence type="ECO:0000256" key="6">
    <source>
        <dbReference type="PIRSR" id="PIRSR036503-50"/>
    </source>
</evidence>
<protein>
    <recommendedName>
        <fullName evidence="10">DM10 domain-containing protein</fullName>
    </recommendedName>
</protein>
<organism evidence="11">
    <name type="scientific">Oxyrrhis marina</name>
    <name type="common">Dinoflagellate</name>
    <dbReference type="NCBI Taxonomy" id="2969"/>
    <lineage>
        <taxon>Eukaryota</taxon>
        <taxon>Sar</taxon>
        <taxon>Alveolata</taxon>
        <taxon>Dinophyceae</taxon>
        <taxon>Oxyrrhinales</taxon>
        <taxon>Oxyrrhinaceae</taxon>
        <taxon>Oxyrrhis</taxon>
    </lineage>
</organism>
<feature type="binding site" evidence="8">
    <location>
        <position position="208"/>
    </location>
    <ligand>
        <name>ATP</name>
        <dbReference type="ChEBI" id="CHEBI:30616"/>
    </ligand>
</feature>
<comment type="caution">
    <text evidence="8">Lacks conserved residue(s) required for the propagation of feature annotation.</text>
</comment>
<dbReference type="PANTHER" id="PTHR43109:SF2">
    <property type="entry name" value="NUCLEOSIDE DIPHOSPHATE KINASE 7"/>
    <property type="match status" value="1"/>
</dbReference>
<keyword evidence="3" id="KW-0963">Cytoplasm</keyword>
<feature type="binding site" evidence="8">
    <location>
        <position position="150"/>
    </location>
    <ligand>
        <name>ATP</name>
        <dbReference type="ChEBI" id="CHEBI:30616"/>
    </ligand>
</feature>
<dbReference type="PROSITE" id="PS51336">
    <property type="entry name" value="DM10"/>
    <property type="match status" value="1"/>
</dbReference>
<dbReference type="CDD" id="cd04412">
    <property type="entry name" value="NDPk7B"/>
    <property type="match status" value="1"/>
</dbReference>
<feature type="binding site" evidence="8">
    <location>
        <position position="198"/>
    </location>
    <ligand>
        <name>ATP</name>
        <dbReference type="ChEBI" id="CHEBI:30616"/>
    </ligand>
</feature>
<dbReference type="GO" id="GO:0006228">
    <property type="term" value="P:UTP biosynthetic process"/>
    <property type="evidence" value="ECO:0007669"/>
    <property type="project" value="InterPro"/>
</dbReference>